<feature type="compositionally biased region" description="Basic and acidic residues" evidence="1">
    <location>
        <begin position="1"/>
        <end position="20"/>
    </location>
</feature>
<accession>A0AAE0ASF1</accession>
<protein>
    <submittedName>
        <fullName evidence="2">Uncharacterized protein</fullName>
    </submittedName>
</protein>
<dbReference type="PANTHER" id="PTHR33095">
    <property type="entry name" value="OS07G0619500 PROTEIN"/>
    <property type="match status" value="1"/>
</dbReference>
<dbReference type="PANTHER" id="PTHR33095:SF114">
    <property type="entry name" value="DUF1645 FAMILY PROTEIN"/>
    <property type="match status" value="1"/>
</dbReference>
<dbReference type="EMBL" id="JANJYJ010000003">
    <property type="protein sequence ID" value="KAK3223351.1"/>
    <property type="molecule type" value="Genomic_DNA"/>
</dbReference>
<reference evidence="2" key="1">
    <citation type="journal article" date="2023" name="Plant J.">
        <title>Genome sequences and population genomics provide insights into the demographic history, inbreeding, and mutation load of two 'living fossil' tree species of Dipteronia.</title>
        <authorList>
            <person name="Feng Y."/>
            <person name="Comes H.P."/>
            <person name="Chen J."/>
            <person name="Zhu S."/>
            <person name="Lu R."/>
            <person name="Zhang X."/>
            <person name="Li P."/>
            <person name="Qiu J."/>
            <person name="Olsen K.M."/>
            <person name="Qiu Y."/>
        </authorList>
    </citation>
    <scope>NUCLEOTIDE SEQUENCE</scope>
    <source>
        <strain evidence="2">NBL</strain>
    </source>
</reference>
<dbReference type="InterPro" id="IPR012442">
    <property type="entry name" value="DUF1645_plant"/>
</dbReference>
<name>A0AAE0ASF1_9ROSI</name>
<comment type="caution">
    <text evidence="2">The sequence shown here is derived from an EMBL/GenBank/DDBJ whole genome shotgun (WGS) entry which is preliminary data.</text>
</comment>
<evidence type="ECO:0000313" key="2">
    <source>
        <dbReference type="EMBL" id="KAK3223351.1"/>
    </source>
</evidence>
<gene>
    <name evidence="2" type="ORF">Dsin_010376</name>
</gene>
<feature type="region of interest" description="Disordered" evidence="1">
    <location>
        <begin position="1"/>
        <end position="41"/>
    </location>
</feature>
<organism evidence="2 3">
    <name type="scientific">Dipteronia sinensis</name>
    <dbReference type="NCBI Taxonomy" id="43782"/>
    <lineage>
        <taxon>Eukaryota</taxon>
        <taxon>Viridiplantae</taxon>
        <taxon>Streptophyta</taxon>
        <taxon>Embryophyta</taxon>
        <taxon>Tracheophyta</taxon>
        <taxon>Spermatophyta</taxon>
        <taxon>Magnoliopsida</taxon>
        <taxon>eudicotyledons</taxon>
        <taxon>Gunneridae</taxon>
        <taxon>Pentapetalae</taxon>
        <taxon>rosids</taxon>
        <taxon>malvids</taxon>
        <taxon>Sapindales</taxon>
        <taxon>Sapindaceae</taxon>
        <taxon>Hippocastanoideae</taxon>
        <taxon>Acereae</taxon>
        <taxon>Dipteronia</taxon>
    </lineage>
</organism>
<evidence type="ECO:0000256" key="1">
    <source>
        <dbReference type="SAM" id="MobiDB-lite"/>
    </source>
</evidence>
<dbReference type="Proteomes" id="UP001281410">
    <property type="component" value="Unassembled WGS sequence"/>
</dbReference>
<dbReference type="Pfam" id="PF07816">
    <property type="entry name" value="DUF1645"/>
    <property type="match status" value="1"/>
</dbReference>
<feature type="compositionally biased region" description="Acidic residues" evidence="1">
    <location>
        <begin position="31"/>
        <end position="41"/>
    </location>
</feature>
<sequence length="272" mass="30657">MQISPSDREISGKISEDFAEKLQVSSPDHENEPEEENEDDFSFACLNLDGSPISADAIFLNGQIRPTFPIFDQSLLYDEVNGDGERSLNSSSSSVSVRPPLRKLFVEERSQNEVEPAGPYCEWTSGKAVKEVSPETCKKSNSTGFSKLWRFREFALRSNSDGKDAFVFLNNNSSENIGNGKTTTSSTEKIIKNEKPTTHEKTSKISEKVEKVKMTGEKKVKAETVSSAYERHYVKNRESREGDKRKTYSPYRHELLGFFTNVNGMSKNVHPF</sequence>
<dbReference type="AlphaFoldDB" id="A0AAE0ASF1"/>
<proteinExistence type="predicted"/>
<keyword evidence="3" id="KW-1185">Reference proteome</keyword>
<evidence type="ECO:0000313" key="3">
    <source>
        <dbReference type="Proteomes" id="UP001281410"/>
    </source>
</evidence>